<protein>
    <submittedName>
        <fullName evidence="1">RNA polymerase II subunit L</fullName>
    </submittedName>
</protein>
<dbReference type="InterPro" id="IPR000268">
    <property type="entry name" value="RPABC5/Rpb10"/>
</dbReference>
<dbReference type="GO" id="GO:0006360">
    <property type="term" value="P:transcription by RNA polymerase I"/>
    <property type="evidence" value="ECO:0007669"/>
    <property type="project" value="TreeGrafter"/>
</dbReference>
<evidence type="ECO:0000313" key="1">
    <source>
        <dbReference type="Ensembl" id="ENSAMEP00000030924.1"/>
    </source>
</evidence>
<dbReference type="Pfam" id="PF01194">
    <property type="entry name" value="RNA_pol_N"/>
    <property type="match status" value="1"/>
</dbReference>
<dbReference type="InterPro" id="IPR023580">
    <property type="entry name" value="RNA_pol_su_RPB10"/>
</dbReference>
<organism evidence="1 2">
    <name type="scientific">Ailuropoda melanoleuca</name>
    <name type="common">Giant panda</name>
    <dbReference type="NCBI Taxonomy" id="9646"/>
    <lineage>
        <taxon>Eukaryota</taxon>
        <taxon>Metazoa</taxon>
        <taxon>Chordata</taxon>
        <taxon>Craniata</taxon>
        <taxon>Vertebrata</taxon>
        <taxon>Euteleostomi</taxon>
        <taxon>Mammalia</taxon>
        <taxon>Eutheria</taxon>
        <taxon>Laurasiatheria</taxon>
        <taxon>Carnivora</taxon>
        <taxon>Caniformia</taxon>
        <taxon>Ursidae</taxon>
        <taxon>Ailuropoda</taxon>
    </lineage>
</organism>
<dbReference type="AlphaFoldDB" id="A0A7N5JVW8"/>
<dbReference type="GO" id="GO:0006366">
    <property type="term" value="P:transcription by RNA polymerase II"/>
    <property type="evidence" value="ECO:0007669"/>
    <property type="project" value="TreeGrafter"/>
</dbReference>
<dbReference type="PANTHER" id="PTHR23431:SF11">
    <property type="entry name" value="DNA-DIRECTED RNA POLYMERASES I, II, AND III SUBUNIT RPABC5"/>
    <property type="match status" value="1"/>
</dbReference>
<dbReference type="Ensembl" id="ENSAMET00000030346.1">
    <property type="protein sequence ID" value="ENSAMEP00000030924.1"/>
    <property type="gene ID" value="ENSAMEG00000026594.1"/>
</dbReference>
<reference evidence="1 2" key="1">
    <citation type="journal article" date="2010" name="Nature">
        <title>The sequence and de novo assembly of the giant panda genome.</title>
        <authorList>
            <person name="Li R."/>
            <person name="Fan W."/>
            <person name="Tian G."/>
            <person name="Zhu H."/>
            <person name="He L."/>
            <person name="Cai J."/>
            <person name="Huang Q."/>
            <person name="Cai Q."/>
            <person name="Li B."/>
            <person name="Bai Y."/>
            <person name="Zhang Z."/>
            <person name="Zhang Y."/>
            <person name="Wang W."/>
            <person name="Li J."/>
            <person name="Wei F."/>
            <person name="Li H."/>
            <person name="Jian M."/>
            <person name="Li J."/>
            <person name="Zhang Z."/>
            <person name="Nielsen R."/>
            <person name="Li D."/>
            <person name="Gu W."/>
            <person name="Yang Z."/>
            <person name="Xuan Z."/>
            <person name="Ryder O.A."/>
            <person name="Leung F.C."/>
            <person name="Zhou Y."/>
            <person name="Cao J."/>
            <person name="Sun X."/>
            <person name="Fu Y."/>
            <person name="Fang X."/>
            <person name="Guo X."/>
            <person name="Wang B."/>
            <person name="Hou R."/>
            <person name="Shen F."/>
            <person name="Mu B."/>
            <person name="Ni P."/>
            <person name="Lin R."/>
            <person name="Qian W."/>
            <person name="Wang G."/>
            <person name="Yu C."/>
            <person name="Nie W."/>
            <person name="Wang J."/>
            <person name="Wu Z."/>
            <person name="Liang H."/>
            <person name="Min J."/>
            <person name="Wu Q."/>
            <person name="Cheng S."/>
            <person name="Ruan J."/>
            <person name="Wang M."/>
            <person name="Shi Z."/>
            <person name="Wen M."/>
            <person name="Liu B."/>
            <person name="Ren X."/>
            <person name="Zheng H."/>
            <person name="Dong D."/>
            <person name="Cook K."/>
            <person name="Shan G."/>
            <person name="Zhang H."/>
            <person name="Kosiol C."/>
            <person name="Xie X."/>
            <person name="Lu Z."/>
            <person name="Zheng H."/>
            <person name="Li Y."/>
            <person name="Steiner C.C."/>
            <person name="Lam T.T."/>
            <person name="Lin S."/>
            <person name="Zhang Q."/>
            <person name="Li G."/>
            <person name="Tian J."/>
            <person name="Gong T."/>
            <person name="Liu H."/>
            <person name="Zhang D."/>
            <person name="Fang L."/>
            <person name="Ye C."/>
            <person name="Zhang J."/>
            <person name="Hu W."/>
            <person name="Xu A."/>
            <person name="Ren Y."/>
            <person name="Zhang G."/>
            <person name="Bruford M.W."/>
            <person name="Li Q."/>
            <person name="Ma L."/>
            <person name="Guo Y."/>
            <person name="An N."/>
            <person name="Hu Y."/>
            <person name="Zheng Y."/>
            <person name="Shi Y."/>
            <person name="Li Z."/>
            <person name="Liu Q."/>
            <person name="Chen Y."/>
            <person name="Zhao J."/>
            <person name="Qu N."/>
            <person name="Zhao S."/>
            <person name="Tian F."/>
            <person name="Wang X."/>
            <person name="Wang H."/>
            <person name="Xu L."/>
            <person name="Liu X."/>
            <person name="Vinar T."/>
            <person name="Wang Y."/>
            <person name="Lam T.W."/>
            <person name="Yiu S.M."/>
            <person name="Liu S."/>
            <person name="Zhang H."/>
            <person name="Li D."/>
            <person name="Huang Y."/>
            <person name="Wang X."/>
            <person name="Yang G."/>
            <person name="Jiang Z."/>
            <person name="Wang J."/>
            <person name="Qin N."/>
            <person name="Li L."/>
            <person name="Li J."/>
            <person name="Bolund L."/>
            <person name="Kristiansen K."/>
            <person name="Wong G.K."/>
            <person name="Olson M."/>
            <person name="Zhang X."/>
            <person name="Li S."/>
            <person name="Yang H."/>
            <person name="Wang J."/>
            <person name="Wang J."/>
        </authorList>
    </citation>
    <scope>NUCLEOTIDE SEQUENCE [LARGE SCALE GENOMIC DNA]</scope>
</reference>
<dbReference type="RefSeq" id="XP_011225295.1">
    <property type="nucleotide sequence ID" value="XM_011226993.3"/>
</dbReference>
<name>A0A7N5JVW8_AILME</name>
<dbReference type="SUPFAM" id="SSF46924">
    <property type="entry name" value="RNA polymerase subunit RPB10"/>
    <property type="match status" value="1"/>
</dbReference>
<dbReference type="GO" id="GO:0008270">
    <property type="term" value="F:zinc ion binding"/>
    <property type="evidence" value="ECO:0007669"/>
    <property type="project" value="TreeGrafter"/>
</dbReference>
<dbReference type="InParanoid" id="A0A7N5JVW8"/>
<dbReference type="KEGG" id="aml:105238376"/>
<gene>
    <name evidence="1" type="primary">LOC105238376</name>
</gene>
<accession>A0A7N5JVW8</accession>
<sequence>MQSVADGRTAQGTSGLPCSCHGHPTCCFTCGKIAGNKQEAYPGCCRPYTEGAALDALGRKYNCRGGMLLAHTDLFEKLLECARLESDHAGASRCPADHRQAGSGPECVPLRQKSCKQCLTTATWACGLPLWKEPSNKGPCGE</sequence>
<dbReference type="GO" id="GO:0003899">
    <property type="term" value="F:DNA-directed RNA polymerase activity"/>
    <property type="evidence" value="ECO:0007669"/>
    <property type="project" value="InterPro"/>
</dbReference>
<proteinExistence type="predicted"/>
<dbReference type="GO" id="GO:0005736">
    <property type="term" value="C:RNA polymerase I complex"/>
    <property type="evidence" value="ECO:0007669"/>
    <property type="project" value="TreeGrafter"/>
</dbReference>
<dbReference type="Proteomes" id="UP000008912">
    <property type="component" value="Unassembled WGS sequence"/>
</dbReference>
<dbReference type="OrthoDB" id="10258858at2759"/>
<keyword evidence="2" id="KW-1185">Reference proteome</keyword>
<evidence type="ECO:0000313" key="2">
    <source>
        <dbReference type="Proteomes" id="UP000008912"/>
    </source>
</evidence>
<dbReference type="GeneTree" id="ENSGT00950000185675"/>
<dbReference type="Gene3D" id="1.10.10.60">
    <property type="entry name" value="Homeodomain-like"/>
    <property type="match status" value="1"/>
</dbReference>
<dbReference type="GO" id="GO:0042797">
    <property type="term" value="P:tRNA transcription by RNA polymerase III"/>
    <property type="evidence" value="ECO:0007669"/>
    <property type="project" value="TreeGrafter"/>
</dbReference>
<dbReference type="GeneID" id="105238376"/>
<dbReference type="GO" id="GO:0005665">
    <property type="term" value="C:RNA polymerase II, core complex"/>
    <property type="evidence" value="ECO:0007669"/>
    <property type="project" value="TreeGrafter"/>
</dbReference>
<dbReference type="GO" id="GO:0005666">
    <property type="term" value="C:RNA polymerase III complex"/>
    <property type="evidence" value="ECO:0007669"/>
    <property type="project" value="TreeGrafter"/>
</dbReference>
<reference evidence="1" key="2">
    <citation type="submission" date="2025-08" db="UniProtKB">
        <authorList>
            <consortium name="Ensembl"/>
        </authorList>
    </citation>
    <scope>IDENTIFICATION</scope>
</reference>
<dbReference type="PANTHER" id="PTHR23431">
    <property type="entry name" value="DNA-DIRECTED RNA POLYMERASES I, II, AND III SUBUNIT RPABC5 FAMILY MEMBER"/>
    <property type="match status" value="1"/>
</dbReference>
<dbReference type="GO" id="GO:0003677">
    <property type="term" value="F:DNA binding"/>
    <property type="evidence" value="ECO:0007669"/>
    <property type="project" value="InterPro"/>
</dbReference>
<reference evidence="1" key="3">
    <citation type="submission" date="2025-09" db="UniProtKB">
        <authorList>
            <consortium name="Ensembl"/>
        </authorList>
    </citation>
    <scope>IDENTIFICATION</scope>
</reference>